<dbReference type="EMBL" id="JAUYVI010000005">
    <property type="protein sequence ID" value="MDQ7249240.1"/>
    <property type="molecule type" value="Genomic_DNA"/>
</dbReference>
<dbReference type="Proteomes" id="UP001230156">
    <property type="component" value="Unassembled WGS sequence"/>
</dbReference>
<feature type="domain" description="N,N-dimethylformamidase beta subunit-like C-terminal" evidence="1">
    <location>
        <begin position="259"/>
        <end position="646"/>
    </location>
</feature>
<comment type="caution">
    <text evidence="2">The sequence shown here is derived from an EMBL/GenBank/DDBJ whole genome shotgun (WGS) entry which is preliminary data.</text>
</comment>
<dbReference type="InterPro" id="IPR046540">
    <property type="entry name" value="DMFA2_C"/>
</dbReference>
<name>A0ABU0YQ17_9PROT</name>
<keyword evidence="3" id="KW-1185">Reference proteome</keyword>
<evidence type="ECO:0000313" key="3">
    <source>
        <dbReference type="Proteomes" id="UP001230156"/>
    </source>
</evidence>
<sequence length="667" mass="70819">MRRPVDHAALAAAGYFAELSVAAGAEARFHLSTRDPDARVAVVRLDRAPQPESTAWPVTRSGVPATVQSLDLGAFLTITPPERLLSAAWTLALEFRLAAAAAGRTLIASAGATLRFADDGALMLEGSAAATGQILPVGAWLNARICSSEGGLSCAVTRGGETLVALSVASAAPAPAAILIGADLAHIGPTMNLGIGRIDLYDAAGQTVAAWRFPPVGRPARLAPVEGGGVLEIHNAPAFGLRSRRWDGSALDPRLRPEHYDAVALHDDDLAAADWQETHRIAVPDSAASGVYALEIATATETTRWPFFVSPKRRQADLVFLAPTFTYLAYADERLPPERFPWLCDDAGHRFAKANQLTSLYDTHNDGSGVSLASFHRPLATLRDDYLYPLCGAPHLLPVDLHLLRFLHAQDIRVDILTDADLDRGGLARLEGYRGLVTGSHPEYWTAALRDALDGFRDSGGHIAYLGGNGGYWVTAFDGDTIEVRRGLSGIRTWNSAPGETHLATTGEPGGLWRHRGRAEHDLLGVGLQAMGFSRARPFHRTPDSYAPDLAWLFDGVGNAPIGESGLVLDGAAGYEIDARSPRWKTAQPARLLAIAEGFDSGYVTDSDATEDGLPAPAHGEMVLTQSGSGSMVFAASSVSWCGALPQAGAMNPVGRITINLLRRMAG</sequence>
<evidence type="ECO:0000259" key="1">
    <source>
        <dbReference type="Pfam" id="PF20254"/>
    </source>
</evidence>
<gene>
    <name evidence="2" type="ORF">Q8A70_16245</name>
</gene>
<dbReference type="Pfam" id="PF20254">
    <property type="entry name" value="DMFA2_C"/>
    <property type="match status" value="1"/>
</dbReference>
<reference evidence="3" key="1">
    <citation type="submission" date="2023-08" db="EMBL/GenBank/DDBJ databases">
        <title>Rhodospirillaceae gen. nov., a novel taxon isolated from the Yangtze River Yuezi River estuary sludge.</title>
        <authorList>
            <person name="Ruan L."/>
        </authorList>
    </citation>
    <scope>NUCLEOTIDE SEQUENCE [LARGE SCALE GENOMIC DNA]</scope>
    <source>
        <strain evidence="3">R-7</strain>
    </source>
</reference>
<accession>A0ABU0YQ17</accession>
<dbReference type="RefSeq" id="WP_379957016.1">
    <property type="nucleotide sequence ID" value="NZ_JAUYVI010000005.1"/>
</dbReference>
<protein>
    <recommendedName>
        <fullName evidence="1">N,N-dimethylformamidase beta subunit-like C-terminal domain-containing protein</fullName>
    </recommendedName>
</protein>
<proteinExistence type="predicted"/>
<organism evidence="2 3">
    <name type="scientific">Dongia sedimenti</name>
    <dbReference type="NCBI Taxonomy" id="3064282"/>
    <lineage>
        <taxon>Bacteria</taxon>
        <taxon>Pseudomonadati</taxon>
        <taxon>Pseudomonadota</taxon>
        <taxon>Alphaproteobacteria</taxon>
        <taxon>Rhodospirillales</taxon>
        <taxon>Dongiaceae</taxon>
        <taxon>Dongia</taxon>
    </lineage>
</organism>
<evidence type="ECO:0000313" key="2">
    <source>
        <dbReference type="EMBL" id="MDQ7249240.1"/>
    </source>
</evidence>